<protein>
    <submittedName>
        <fullName evidence="1">Uncharacterized protein</fullName>
    </submittedName>
</protein>
<organism evidence="1">
    <name type="scientific">Cucumis melo</name>
    <name type="common">Muskmelon</name>
    <dbReference type="NCBI Taxonomy" id="3656"/>
    <lineage>
        <taxon>Eukaryota</taxon>
        <taxon>Viridiplantae</taxon>
        <taxon>Streptophyta</taxon>
        <taxon>Embryophyta</taxon>
        <taxon>Tracheophyta</taxon>
        <taxon>Spermatophyta</taxon>
        <taxon>Magnoliopsida</taxon>
        <taxon>eudicotyledons</taxon>
        <taxon>Gunneridae</taxon>
        <taxon>Pentapetalae</taxon>
        <taxon>rosids</taxon>
        <taxon>fabids</taxon>
        <taxon>Cucurbitales</taxon>
        <taxon>Cucurbitaceae</taxon>
        <taxon>Benincaseae</taxon>
        <taxon>Cucumis</taxon>
    </lineage>
</organism>
<accession>A0A9I9EJ98</accession>
<dbReference type="EnsemblPlants" id="MELO3C034564.2.1">
    <property type="protein sequence ID" value="MELO3C034564.2.1"/>
    <property type="gene ID" value="MELO3C034564.2"/>
</dbReference>
<reference evidence="1" key="1">
    <citation type="submission" date="2023-03" db="UniProtKB">
        <authorList>
            <consortium name="EnsemblPlants"/>
        </authorList>
    </citation>
    <scope>IDENTIFICATION</scope>
</reference>
<name>A0A9I9EJ98_CUCME</name>
<proteinExistence type="predicted"/>
<dbReference type="Gramene" id="MELO3C034564.2.1">
    <property type="protein sequence ID" value="MELO3C034564.2.1"/>
    <property type="gene ID" value="MELO3C034564.2"/>
</dbReference>
<dbReference type="AlphaFoldDB" id="A0A9I9EJ98"/>
<sequence length="68" mass="7859">MNSSSTRPSSSGLIAYGERKVDSGQRRERAIDLPWSLIKQNIQSSSGERNVRFIKLISEVLKFFYIYF</sequence>
<evidence type="ECO:0000313" key="1">
    <source>
        <dbReference type="EnsemblPlants" id="MELO3C034564.2.1"/>
    </source>
</evidence>